<dbReference type="InterPro" id="IPR034032">
    <property type="entry name" value="Zn_MMP-like_bac"/>
</dbReference>
<dbReference type="InterPro" id="IPR033413">
    <property type="entry name" value="DUF5117"/>
</dbReference>
<dbReference type="RefSeq" id="WP_113616958.1">
    <property type="nucleotide sequence ID" value="NZ_QFFJ01000002.1"/>
</dbReference>
<dbReference type="GO" id="GO:0006508">
    <property type="term" value="P:proteolysis"/>
    <property type="evidence" value="ECO:0007669"/>
    <property type="project" value="UniProtKB-KW"/>
</dbReference>
<dbReference type="GO" id="GO:0008237">
    <property type="term" value="F:metallopeptidase activity"/>
    <property type="evidence" value="ECO:0007669"/>
    <property type="project" value="UniProtKB-KW"/>
</dbReference>
<keyword evidence="5" id="KW-0482">Metalloprotease</keyword>
<reference evidence="5 6" key="1">
    <citation type="submission" date="2018-05" db="EMBL/GenBank/DDBJ databases">
        <title>Chitinophaga sp. K3CV102501T nov., isolated from isolated from a monsoon evergreen broad-leaved forest soil.</title>
        <authorList>
            <person name="Lv Y."/>
        </authorList>
    </citation>
    <scope>NUCLEOTIDE SEQUENCE [LARGE SCALE GENOMIC DNA]</scope>
    <source>
        <strain evidence="5 6">GDMCC 1.1325</strain>
    </source>
</reference>
<evidence type="ECO:0000259" key="2">
    <source>
        <dbReference type="Pfam" id="PF16313"/>
    </source>
</evidence>
<evidence type="ECO:0000313" key="6">
    <source>
        <dbReference type="Proteomes" id="UP000253410"/>
    </source>
</evidence>
<dbReference type="SUPFAM" id="SSF55486">
    <property type="entry name" value="Metalloproteases ('zincins'), catalytic domain"/>
    <property type="match status" value="1"/>
</dbReference>
<organism evidence="5 6">
    <name type="scientific">Chitinophaga flava</name>
    <dbReference type="NCBI Taxonomy" id="2259036"/>
    <lineage>
        <taxon>Bacteria</taxon>
        <taxon>Pseudomonadati</taxon>
        <taxon>Bacteroidota</taxon>
        <taxon>Chitinophagia</taxon>
        <taxon>Chitinophagales</taxon>
        <taxon>Chitinophagaceae</taxon>
        <taxon>Chitinophaga</taxon>
    </lineage>
</organism>
<feature type="domain" description="EcxA zinc-binding" evidence="2">
    <location>
        <begin position="436"/>
        <end position="754"/>
    </location>
</feature>
<keyword evidence="5" id="KW-0645">Protease</keyword>
<accession>A0A365XPD7</accession>
<dbReference type="AlphaFoldDB" id="A0A365XPD7"/>
<comment type="caution">
    <text evidence="5">The sequence shown here is derived from an EMBL/GenBank/DDBJ whole genome shotgun (WGS) entry which is preliminary data.</text>
</comment>
<dbReference type="OrthoDB" id="9776599at2"/>
<sequence>MHASYRKLLWLLPCVALSAQCFTSTDVIAQSKKKGGWLFGKKKTPVVVADTTAKKKPDTKGLKPYKEVIPADAISSEGLFKVHRVKTDYFFEIPLNLLGRELLVVNKLSKVPEQLNEAGVNKGMNYANMVIAFERDTLLNKIFLRKHNPFLEVPADNAIAQSVADNFAASLIDQFKIEAYNKDTTAFVINVSKLFDGSNSSINNVFESLGLPGSPIKDLSRIRGIKPFQDNVVAKSELTSKITGVEVSIETTTNLVLLSDQPMKARFADRRVGLFTTPRWYFSDAQHKLEQRELITRWRLEPKPEDMQRYKNGELVEPKKPIVYYIDASTPAQWRSYIKAGIEDWQKAFEAAGFKNAIIAKDAPVNDPDFDADDARYSVVTYAASAKANAMGPSVIDPRSGEILEADIIWWHNVMSTLHSWVRIQTGAIDPRARGNHFSDSLMGHAIRFVSSHEVGHTLGLQHNMGSSFAFDVDSLRSPEFTSRMGGTAPSIMDYARFNYVAQPGDNVTQITPAIGVYDKFAIGWAYRYTGKNPHDELAELNQQLRAHENDPLYAFGEQQDIRDAIDPRSQIEDLGNDAVKASHYGLQNLKRIVPQILSWTREEGSSYDEAGKMLNSAIGQWNQYGYHVMASVGGVYVTPTVYGQKQNSYVHVPKKKQQDAVKYLLEEVFNTPAWLFKNEIYAKSYPIKESPIGNIEYGALVYAKGLQSFFYYDLLRDERLSRMMENEAANGRDAYTVSDLLSDLHNGIFAKTIKGQTLDIFERNSQKGFVDALIVSIDKSVARPDAKKFQDDFAFNGADGFCSFSLQPQKEAERASRNLNYFSIHRVSDAVSAKRGEMTRLIQLLNSRKNGGDRATADHYNDLIIRMQQALNNK</sequence>
<dbReference type="Pfam" id="PF16313">
    <property type="entry name" value="DUF4953"/>
    <property type="match status" value="1"/>
</dbReference>
<dbReference type="Pfam" id="PF17148">
    <property type="entry name" value="DUF5117"/>
    <property type="match status" value="1"/>
</dbReference>
<dbReference type="Proteomes" id="UP000253410">
    <property type="component" value="Unassembled WGS sequence"/>
</dbReference>
<feature type="domain" description="DUF5118" evidence="4">
    <location>
        <begin position="63"/>
        <end position="111"/>
    </location>
</feature>
<keyword evidence="5" id="KW-0378">Hydrolase</keyword>
<evidence type="ECO:0000259" key="4">
    <source>
        <dbReference type="Pfam" id="PF17162"/>
    </source>
</evidence>
<dbReference type="EMBL" id="QFFJ01000002">
    <property type="protein sequence ID" value="RBL88206.1"/>
    <property type="molecule type" value="Genomic_DNA"/>
</dbReference>
<evidence type="ECO:0000259" key="3">
    <source>
        <dbReference type="Pfam" id="PF17148"/>
    </source>
</evidence>
<feature type="domain" description="DUF5117" evidence="3">
    <location>
        <begin position="123"/>
        <end position="303"/>
    </location>
</feature>
<dbReference type="InterPro" id="IPR032534">
    <property type="entry name" value="EcxA_zinc-bd"/>
</dbReference>
<keyword evidence="6" id="KW-1185">Reference proteome</keyword>
<protein>
    <submittedName>
        <fullName evidence="5">Metalloprotease</fullName>
    </submittedName>
</protein>
<proteinExistence type="predicted"/>
<dbReference type="InterPro" id="IPR024079">
    <property type="entry name" value="MetalloPept_cat_dom_sf"/>
</dbReference>
<gene>
    <name evidence="5" type="ORF">DF182_16530</name>
</gene>
<feature type="signal peptide" evidence="1">
    <location>
        <begin position="1"/>
        <end position="29"/>
    </location>
</feature>
<keyword evidence="1" id="KW-0732">Signal</keyword>
<dbReference type="CDD" id="cd04276">
    <property type="entry name" value="ZnMc_MMP_like_2"/>
    <property type="match status" value="1"/>
</dbReference>
<dbReference type="PANTHER" id="PTHR38478">
    <property type="entry name" value="PEPTIDASE M1A AND M12B"/>
    <property type="match status" value="1"/>
</dbReference>
<evidence type="ECO:0000313" key="5">
    <source>
        <dbReference type="EMBL" id="RBL88206.1"/>
    </source>
</evidence>
<dbReference type="Gene3D" id="3.40.390.10">
    <property type="entry name" value="Collagenase (Catalytic Domain)"/>
    <property type="match status" value="1"/>
</dbReference>
<dbReference type="PANTHER" id="PTHR38478:SF1">
    <property type="entry name" value="ZINC DEPENDENT METALLOPROTEASE DOMAIN LIPOPROTEIN"/>
    <property type="match status" value="1"/>
</dbReference>
<feature type="chain" id="PRO_5017024875" evidence="1">
    <location>
        <begin position="30"/>
        <end position="875"/>
    </location>
</feature>
<dbReference type="InterPro" id="IPR033428">
    <property type="entry name" value="DUF5118"/>
</dbReference>
<evidence type="ECO:0000256" key="1">
    <source>
        <dbReference type="SAM" id="SignalP"/>
    </source>
</evidence>
<dbReference type="Pfam" id="PF17162">
    <property type="entry name" value="DUF5118"/>
    <property type="match status" value="1"/>
</dbReference>
<name>A0A365XPD7_9BACT</name>